<dbReference type="EMBL" id="JANBVN010000222">
    <property type="protein sequence ID" value="KAJ9132231.1"/>
    <property type="molecule type" value="Genomic_DNA"/>
</dbReference>
<feature type="non-terminal residue" evidence="2">
    <location>
        <position position="1"/>
    </location>
</feature>
<comment type="caution">
    <text evidence="2">The sequence shown here is derived from an EMBL/GenBank/DDBJ whole genome shotgun (WGS) entry which is preliminary data.</text>
</comment>
<name>A0AA38R348_9PEZI</name>
<sequence length="380" mass="43354">QPQSPPPSPLPLHTRLLATPPQPQPNCPLFSLLPAEVRSDIFSLALADYPDPSPDRHYQAETCYTRPAYFAPRRTDWQLLATCRLAYAEAWHLPFVLREQTHWLTSQDRAPPEYRVGRGDGRGGVPGSTQREMLERRLAQVARSLGGEEEEEEGDGFEIQGLRVFAQMYKLEGGHLAALLGTPGLRPRRVTLTVRHADWWFWESDERLRVEGQQWLEGVCGQLRASVREVCIELESLERKKDQVDEIARQMRERWFFKRGDGEGLFADVSGRADEVTRWSGTSTWNGRRWVRDETAEGRLDYYVVAVWFRPLHVVQRRGGSVSEEARRACEADEYKADRLRLTVPIEMKRTPPGGSVVAVMPNSGRIEGGNYAVDYDPDL</sequence>
<reference evidence="2" key="1">
    <citation type="submission" date="2022-07" db="EMBL/GenBank/DDBJ databases">
        <title>Fungi with potential for degradation of polypropylene.</title>
        <authorList>
            <person name="Gostincar C."/>
        </authorList>
    </citation>
    <scope>NUCLEOTIDE SEQUENCE</scope>
    <source>
        <strain evidence="2">EXF-13287</strain>
    </source>
</reference>
<evidence type="ECO:0000313" key="2">
    <source>
        <dbReference type="EMBL" id="KAJ9132231.1"/>
    </source>
</evidence>
<protein>
    <submittedName>
        <fullName evidence="2">Alanine--tRNA ligase</fullName>
    </submittedName>
</protein>
<keyword evidence="3" id="KW-1185">Reference proteome</keyword>
<keyword evidence="2" id="KW-0436">Ligase</keyword>
<keyword evidence="1" id="KW-0175">Coiled coil</keyword>
<evidence type="ECO:0000256" key="1">
    <source>
        <dbReference type="SAM" id="Coils"/>
    </source>
</evidence>
<dbReference type="Proteomes" id="UP001174691">
    <property type="component" value="Unassembled WGS sequence"/>
</dbReference>
<accession>A0AA38R348</accession>
<gene>
    <name evidence="2" type="ORF">NKR19_g9384</name>
</gene>
<feature type="coiled-coil region" evidence="1">
    <location>
        <begin position="227"/>
        <end position="254"/>
    </location>
</feature>
<evidence type="ECO:0000313" key="3">
    <source>
        <dbReference type="Proteomes" id="UP001174691"/>
    </source>
</evidence>
<organism evidence="2 3">
    <name type="scientific">Coniochaeta hoffmannii</name>
    <dbReference type="NCBI Taxonomy" id="91930"/>
    <lineage>
        <taxon>Eukaryota</taxon>
        <taxon>Fungi</taxon>
        <taxon>Dikarya</taxon>
        <taxon>Ascomycota</taxon>
        <taxon>Pezizomycotina</taxon>
        <taxon>Sordariomycetes</taxon>
        <taxon>Sordariomycetidae</taxon>
        <taxon>Coniochaetales</taxon>
        <taxon>Coniochaetaceae</taxon>
        <taxon>Coniochaeta</taxon>
    </lineage>
</organism>
<proteinExistence type="predicted"/>
<dbReference type="AlphaFoldDB" id="A0AA38R348"/>
<dbReference type="GO" id="GO:0016874">
    <property type="term" value="F:ligase activity"/>
    <property type="evidence" value="ECO:0007669"/>
    <property type="project" value="UniProtKB-KW"/>
</dbReference>